<dbReference type="InterPro" id="IPR011254">
    <property type="entry name" value="Prismane-like_sf"/>
</dbReference>
<evidence type="ECO:0000256" key="2">
    <source>
        <dbReference type="ARBA" id="ARBA00023004"/>
    </source>
</evidence>
<sequence>MKSTVYRLLDAGQAQDFYAVMAFITHLQKTMQLDHINDLPISFNIAWYEQQTILMMLALFSLGVKNLRKSYKTLPPFFGEFYIRLKCTYKN</sequence>
<dbReference type="AlphaFoldDB" id="A0A7Z0MPS8"/>
<name>A0A7Z0MPS8_9GAMM</name>
<evidence type="ECO:0000313" key="4">
    <source>
        <dbReference type="EMBL" id="NYT47591.1"/>
    </source>
</evidence>
<dbReference type="PANTHER" id="PTHR30109">
    <property type="entry name" value="HYDROXYLAMINE REDUCTASE"/>
    <property type="match status" value="1"/>
</dbReference>
<dbReference type="InterPro" id="IPR004137">
    <property type="entry name" value="HCP/CODH"/>
</dbReference>
<keyword evidence="2" id="KW-0408">Iron</keyword>
<dbReference type="Pfam" id="PF03063">
    <property type="entry name" value="Prismane"/>
    <property type="match status" value="1"/>
</dbReference>
<accession>A0A7Z0MPS8</accession>
<dbReference type="GO" id="GO:0046872">
    <property type="term" value="F:metal ion binding"/>
    <property type="evidence" value="ECO:0007669"/>
    <property type="project" value="UniProtKB-KW"/>
</dbReference>
<dbReference type="SUPFAM" id="SSF56821">
    <property type="entry name" value="Prismane protein-like"/>
    <property type="match status" value="1"/>
</dbReference>
<keyword evidence="3" id="KW-0411">Iron-sulfur</keyword>
<dbReference type="GO" id="GO:0042542">
    <property type="term" value="P:response to hydrogen peroxide"/>
    <property type="evidence" value="ECO:0007669"/>
    <property type="project" value="TreeGrafter"/>
</dbReference>
<dbReference type="InterPro" id="IPR016099">
    <property type="entry name" value="Prismane-like_a/b-sand"/>
</dbReference>
<dbReference type="GO" id="GO:0050418">
    <property type="term" value="F:hydroxylamine reductase activity"/>
    <property type="evidence" value="ECO:0007669"/>
    <property type="project" value="TreeGrafter"/>
</dbReference>
<gene>
    <name evidence="4" type="ORF">H0A75_08585</name>
</gene>
<dbReference type="EMBL" id="JACCHS010000185">
    <property type="protein sequence ID" value="NYT47591.1"/>
    <property type="molecule type" value="Genomic_DNA"/>
</dbReference>
<dbReference type="PANTHER" id="PTHR30109:SF0">
    <property type="entry name" value="HYDROXYLAMINE REDUCTASE"/>
    <property type="match status" value="1"/>
</dbReference>
<organism evidence="4 5">
    <name type="scientific">Candidatus Methanofishera endochildressiae</name>
    <dbReference type="NCBI Taxonomy" id="2738884"/>
    <lineage>
        <taxon>Bacteria</taxon>
        <taxon>Pseudomonadati</taxon>
        <taxon>Pseudomonadota</taxon>
        <taxon>Gammaproteobacteria</taxon>
        <taxon>Candidatus Methanofishera</taxon>
    </lineage>
</organism>
<evidence type="ECO:0000256" key="1">
    <source>
        <dbReference type="ARBA" id="ARBA00022723"/>
    </source>
</evidence>
<proteinExistence type="predicted"/>
<reference evidence="4 5" key="1">
    <citation type="submission" date="2020-05" db="EMBL/GenBank/DDBJ databases">
        <title>Horizontal transmission and recombination maintain forever young bacterial symbiont genomes.</title>
        <authorList>
            <person name="Russell S.L."/>
            <person name="Pepper-Tunick E."/>
            <person name="Svedberg J."/>
            <person name="Byrne A."/>
            <person name="Ruelas Castillo J."/>
            <person name="Vollmers C."/>
            <person name="Beinart R.A."/>
            <person name="Corbett-Detig R."/>
        </authorList>
    </citation>
    <scope>NUCLEOTIDE SEQUENCE [LARGE SCALE GENOMIC DNA]</scope>
    <source>
        <strain evidence="4">4727-3</strain>
    </source>
</reference>
<dbReference type="Gene3D" id="3.40.50.2030">
    <property type="match status" value="1"/>
</dbReference>
<evidence type="ECO:0000256" key="3">
    <source>
        <dbReference type="ARBA" id="ARBA00023014"/>
    </source>
</evidence>
<evidence type="ECO:0000313" key="5">
    <source>
        <dbReference type="Proteomes" id="UP000537890"/>
    </source>
</evidence>
<comment type="caution">
    <text evidence="4">The sequence shown here is derived from an EMBL/GenBank/DDBJ whole genome shotgun (WGS) entry which is preliminary data.</text>
</comment>
<keyword evidence="1" id="KW-0479">Metal-binding</keyword>
<protein>
    <submittedName>
        <fullName evidence="4">Uncharacterized protein</fullName>
    </submittedName>
</protein>
<dbReference type="GO" id="GO:0051536">
    <property type="term" value="F:iron-sulfur cluster binding"/>
    <property type="evidence" value="ECO:0007669"/>
    <property type="project" value="UniProtKB-KW"/>
</dbReference>
<dbReference type="Proteomes" id="UP000537890">
    <property type="component" value="Unassembled WGS sequence"/>
</dbReference>
<dbReference type="GO" id="GO:0004601">
    <property type="term" value="F:peroxidase activity"/>
    <property type="evidence" value="ECO:0007669"/>
    <property type="project" value="TreeGrafter"/>
</dbReference>